<protein>
    <submittedName>
        <fullName evidence="2">4-carboxymuconolactone decarboxylase</fullName>
    </submittedName>
</protein>
<dbReference type="SUPFAM" id="SSF69118">
    <property type="entry name" value="AhpD-like"/>
    <property type="match status" value="1"/>
</dbReference>
<dbReference type="PANTHER" id="PTHR34846">
    <property type="entry name" value="4-CARBOXYMUCONOLACTONE DECARBOXYLASE FAMILY PROTEIN (AFU_ORTHOLOGUE AFUA_6G11590)"/>
    <property type="match status" value="1"/>
</dbReference>
<dbReference type="Gene3D" id="1.20.1290.10">
    <property type="entry name" value="AhpD-like"/>
    <property type="match status" value="1"/>
</dbReference>
<evidence type="ECO:0000313" key="3">
    <source>
        <dbReference type="Proteomes" id="UP000028488"/>
    </source>
</evidence>
<dbReference type="RefSeq" id="WP_128641534.1">
    <property type="nucleotide sequence ID" value="NZ_CP008947.1"/>
</dbReference>
<accession>A0A076EV31</accession>
<feature type="domain" description="Carboxymuconolactone decarboxylase-like" evidence="1">
    <location>
        <begin position="45"/>
        <end position="124"/>
    </location>
</feature>
<evidence type="ECO:0000259" key="1">
    <source>
        <dbReference type="Pfam" id="PF02627"/>
    </source>
</evidence>
<dbReference type="EMBL" id="CP008947">
    <property type="protein sequence ID" value="AII09047.1"/>
    <property type="molecule type" value="Genomic_DNA"/>
</dbReference>
<evidence type="ECO:0000313" key="2">
    <source>
        <dbReference type="EMBL" id="AII09047.1"/>
    </source>
</evidence>
<dbReference type="Pfam" id="PF02627">
    <property type="entry name" value="CMD"/>
    <property type="match status" value="1"/>
</dbReference>
<dbReference type="NCBIfam" id="TIGR00778">
    <property type="entry name" value="ahpD_dom"/>
    <property type="match status" value="1"/>
</dbReference>
<gene>
    <name evidence="2" type="ORF">EP51_32230</name>
</gene>
<dbReference type="InterPro" id="IPR029032">
    <property type="entry name" value="AhpD-like"/>
</dbReference>
<proteinExistence type="predicted"/>
<dbReference type="InterPro" id="IPR003779">
    <property type="entry name" value="CMD-like"/>
</dbReference>
<dbReference type="GO" id="GO:0051920">
    <property type="term" value="F:peroxiredoxin activity"/>
    <property type="evidence" value="ECO:0007669"/>
    <property type="project" value="InterPro"/>
</dbReference>
<sequence>MTARIPPGRLKELGLVNWVLWRIISRVAGVPDAHLFSTVGRTRGLFRAWLQYSGKLMPGGQISRYETELIILRVAHLRKCGYEMDHHVRLGRRAGVTPAHLEQVLEGPAAEGWDARRRAILTAVDQLVTTDNLDDAAWSALSTHFDDRRMIEFCFLVTQYDALATTIGTLRIERDYS</sequence>
<dbReference type="PANTHER" id="PTHR34846:SF5">
    <property type="entry name" value="CARBOXYMUCONOLACTONE DECARBOXYLASE-LIKE DOMAIN-CONTAINING PROTEIN"/>
    <property type="match status" value="1"/>
</dbReference>
<dbReference type="InterPro" id="IPR004675">
    <property type="entry name" value="AhpD_core"/>
</dbReference>
<reference evidence="2 3" key="1">
    <citation type="submission" date="2014-07" db="EMBL/GenBank/DDBJ databases">
        <title>Genome Sequence of Rhodococcus opacus Strain R7, a Biodegrader of Mono- and Polycyclic Aromatic Hydrocarbons.</title>
        <authorList>
            <person name="Di Gennaro P."/>
            <person name="Zampolli J."/>
            <person name="Presti I."/>
            <person name="Cappelletti M."/>
            <person name="D'Ursi P."/>
            <person name="Orro A."/>
            <person name="Mezzelani A."/>
            <person name="Milanesi L."/>
        </authorList>
    </citation>
    <scope>NUCLEOTIDE SEQUENCE [LARGE SCALE GENOMIC DNA]</scope>
    <source>
        <strain evidence="2 3">R7</strain>
    </source>
</reference>
<dbReference type="Proteomes" id="UP000028488">
    <property type="component" value="Chromosome"/>
</dbReference>
<name>A0A076EV31_RHOOP</name>
<dbReference type="AlphaFoldDB" id="A0A076EV31"/>
<dbReference type="eggNOG" id="COG2128">
    <property type="taxonomic scope" value="Bacteria"/>
</dbReference>
<organism evidence="2 3">
    <name type="scientific">Rhodococcus opacus</name>
    <name type="common">Nocardia opaca</name>
    <dbReference type="NCBI Taxonomy" id="37919"/>
    <lineage>
        <taxon>Bacteria</taxon>
        <taxon>Bacillati</taxon>
        <taxon>Actinomycetota</taxon>
        <taxon>Actinomycetes</taxon>
        <taxon>Mycobacteriales</taxon>
        <taxon>Nocardiaceae</taxon>
        <taxon>Rhodococcus</taxon>
    </lineage>
</organism>